<dbReference type="PRINTS" id="PR00969">
    <property type="entry name" value="CHAPERONPILI"/>
</dbReference>
<keyword evidence="4" id="KW-0574">Periplasm</keyword>
<evidence type="ECO:0000256" key="5">
    <source>
        <dbReference type="ARBA" id="ARBA00023186"/>
    </source>
</evidence>
<evidence type="ECO:0000256" key="1">
    <source>
        <dbReference type="ARBA" id="ARBA00004418"/>
    </source>
</evidence>
<dbReference type="InterPro" id="IPR001829">
    <property type="entry name" value="Pili_assmbl_chaperone_bac"/>
</dbReference>
<dbReference type="Gene3D" id="2.60.40.10">
    <property type="entry name" value="Immunoglobulins"/>
    <property type="match status" value="2"/>
</dbReference>
<protein>
    <submittedName>
        <fullName evidence="8">Molecular chaperone</fullName>
    </submittedName>
</protein>
<keyword evidence="5" id="KW-0143">Chaperone</keyword>
<dbReference type="Proteomes" id="UP000237025">
    <property type="component" value="Unassembled WGS sequence"/>
</dbReference>
<feature type="domain" description="Pili assembly chaperone C-terminal" evidence="7">
    <location>
        <begin position="207"/>
        <end position="261"/>
    </location>
</feature>
<organism evidence="8 9">
    <name type="scientific">Lelliottia aquatilis</name>
    <dbReference type="NCBI Taxonomy" id="2080838"/>
    <lineage>
        <taxon>Bacteria</taxon>
        <taxon>Pseudomonadati</taxon>
        <taxon>Pseudomonadota</taxon>
        <taxon>Gammaproteobacteria</taxon>
        <taxon>Enterobacterales</taxon>
        <taxon>Enterobacteriaceae</taxon>
        <taxon>Lelliottia</taxon>
    </lineage>
</organism>
<dbReference type="PANTHER" id="PTHR30251">
    <property type="entry name" value="PILUS ASSEMBLY CHAPERONE"/>
    <property type="match status" value="1"/>
</dbReference>
<dbReference type="PANTHER" id="PTHR30251:SF0">
    <property type="entry name" value="FIMBRIAL CHAPERONE PROTEIN ELFD-RELATED"/>
    <property type="match status" value="1"/>
</dbReference>
<dbReference type="InterPro" id="IPR016148">
    <property type="entry name" value="Pili_assmbl_chaperone_C"/>
</dbReference>
<dbReference type="InterPro" id="IPR016147">
    <property type="entry name" value="Pili_assmbl_chaperone_N"/>
</dbReference>
<keyword evidence="3" id="KW-0732">Signal</keyword>
<evidence type="ECO:0000313" key="9">
    <source>
        <dbReference type="Proteomes" id="UP000237025"/>
    </source>
</evidence>
<dbReference type="InterPro" id="IPR036316">
    <property type="entry name" value="Pili_assmbl_chap_C_dom_sf"/>
</dbReference>
<evidence type="ECO:0000313" key="8">
    <source>
        <dbReference type="EMBL" id="POZ18942.1"/>
    </source>
</evidence>
<reference evidence="8 9" key="1">
    <citation type="submission" date="2018-02" db="EMBL/GenBank/DDBJ databases">
        <title>Lelliotia aquatilis sp. nov., isolated from drinking water.</title>
        <authorList>
            <person name="Kaempfer P."/>
            <person name="Glaeser S."/>
            <person name="Exner M."/>
            <person name="Doijad S."/>
            <person name="Chakraborty T."/>
        </authorList>
    </citation>
    <scope>NUCLEOTIDE SEQUENCE [LARGE SCALE GENOMIC DNA]</scope>
    <source>
        <strain evidence="8 9">6331-17</strain>
    </source>
</reference>
<accession>A0ABX4ZVD6</accession>
<feature type="domain" description="Pili assembly chaperone N-terminal" evidence="6">
    <location>
        <begin position="63"/>
        <end position="183"/>
    </location>
</feature>
<dbReference type="Pfam" id="PF00345">
    <property type="entry name" value="PapD_N"/>
    <property type="match status" value="1"/>
</dbReference>
<comment type="subcellular location">
    <subcellularLocation>
        <location evidence="1">Periplasm</location>
    </subcellularLocation>
</comment>
<comment type="caution">
    <text evidence="8">The sequence shown here is derived from an EMBL/GenBank/DDBJ whole genome shotgun (WGS) entry which is preliminary data.</text>
</comment>
<proteinExistence type="inferred from homology"/>
<dbReference type="InterPro" id="IPR013783">
    <property type="entry name" value="Ig-like_fold"/>
</dbReference>
<dbReference type="InterPro" id="IPR008962">
    <property type="entry name" value="PapD-like_sf"/>
</dbReference>
<dbReference type="InterPro" id="IPR050643">
    <property type="entry name" value="Periplasmic_pilus_chap"/>
</dbReference>
<evidence type="ECO:0000256" key="2">
    <source>
        <dbReference type="ARBA" id="ARBA00007399"/>
    </source>
</evidence>
<evidence type="ECO:0000256" key="3">
    <source>
        <dbReference type="ARBA" id="ARBA00022729"/>
    </source>
</evidence>
<evidence type="ECO:0000259" key="6">
    <source>
        <dbReference type="Pfam" id="PF00345"/>
    </source>
</evidence>
<keyword evidence="9" id="KW-1185">Reference proteome</keyword>
<dbReference type="Pfam" id="PF02753">
    <property type="entry name" value="PapD_C"/>
    <property type="match status" value="1"/>
</dbReference>
<gene>
    <name evidence="8" type="ORF">C3712_22300</name>
</gene>
<evidence type="ECO:0000256" key="4">
    <source>
        <dbReference type="ARBA" id="ARBA00022764"/>
    </source>
</evidence>
<evidence type="ECO:0000259" key="7">
    <source>
        <dbReference type="Pfam" id="PF02753"/>
    </source>
</evidence>
<dbReference type="EMBL" id="PQVW01000026">
    <property type="protein sequence ID" value="POZ18942.1"/>
    <property type="molecule type" value="Genomic_DNA"/>
</dbReference>
<comment type="similarity">
    <text evidence="2">Belongs to the periplasmic pilus chaperone family.</text>
</comment>
<name>A0ABX4ZVD6_9ENTR</name>
<dbReference type="SUPFAM" id="SSF49584">
    <property type="entry name" value="Periplasmic chaperone C-domain"/>
    <property type="match status" value="1"/>
</dbReference>
<sequence length="269" mass="29392">MQVGHIPPGVSEPLFASPLCITEQTKGNGMMHKKKRQGQRAGLFAVLLCVMGSFNALAARPDGVTLSRTRIILGDDRRAAPLGIRNSATHPWLVQVRVLTANGQDAPLLIVLPPLLRLEAGSSAQVRIMAAGDLSVLPSDRESVWYVHALMVPPSSSFDAEDTASFRVGMESIIKLFWRPSVLREPDDKVFRQVRFSGRGEKIRACNLTRYYLSLGSLAFNGVRVDLNRQPSMLAPLGCEDFAGTGKKVSWSMINDFGGNSNVFEGDIQ</sequence>
<dbReference type="SUPFAM" id="SSF49354">
    <property type="entry name" value="PapD-like"/>
    <property type="match status" value="1"/>
</dbReference>